<keyword evidence="1" id="KW-0732">Signal</keyword>
<dbReference type="InterPro" id="IPR025665">
    <property type="entry name" value="Beta-barrel_OMP_2"/>
</dbReference>
<comment type="caution">
    <text evidence="3">The sequence shown here is derived from an EMBL/GenBank/DDBJ whole genome shotgun (WGS) entry which is preliminary data.</text>
</comment>
<dbReference type="Gene3D" id="2.40.160.20">
    <property type="match status" value="1"/>
</dbReference>
<dbReference type="Proteomes" id="UP000767947">
    <property type="component" value="Unassembled WGS sequence"/>
</dbReference>
<dbReference type="EMBL" id="JAAMPT010000201">
    <property type="protein sequence ID" value="NMH24512.1"/>
    <property type="molecule type" value="Genomic_DNA"/>
</dbReference>
<dbReference type="SUPFAM" id="SSF56925">
    <property type="entry name" value="OMPA-like"/>
    <property type="match status" value="1"/>
</dbReference>
<keyword evidence="4" id="KW-1185">Reference proteome</keyword>
<evidence type="ECO:0000313" key="4">
    <source>
        <dbReference type="Proteomes" id="UP000767947"/>
    </source>
</evidence>
<feature type="signal peptide" evidence="1">
    <location>
        <begin position="1"/>
        <end position="19"/>
    </location>
</feature>
<feature type="domain" description="Outer membrane protein beta-barrel" evidence="2">
    <location>
        <begin position="19"/>
        <end position="190"/>
    </location>
</feature>
<proteinExistence type="predicted"/>
<gene>
    <name evidence="3" type="ORF">G6042_04430</name>
</gene>
<dbReference type="Pfam" id="PF13568">
    <property type="entry name" value="OMP_b-brl_2"/>
    <property type="match status" value="1"/>
</dbReference>
<dbReference type="InterPro" id="IPR011250">
    <property type="entry name" value="OMP/PagP_B-barrel"/>
</dbReference>
<evidence type="ECO:0000259" key="2">
    <source>
        <dbReference type="Pfam" id="PF13568"/>
    </source>
</evidence>
<name>A0ABX1QQG7_9FLAO</name>
<dbReference type="RefSeq" id="WP_169523108.1">
    <property type="nucleotide sequence ID" value="NZ_JAAMPT010000201.1"/>
</dbReference>
<evidence type="ECO:0000256" key="1">
    <source>
        <dbReference type="SAM" id="SignalP"/>
    </source>
</evidence>
<sequence length="214" mass="23865">MRKIILTFIVLTGMNFVNAQDQNKAKSSDVKFGLKAGLNVTNMNVSGDFAPDTKALPNFHIGAFVEIGINEKWAFQPELIYSMQGSKFDMLYVEGTDVYNTENTFKLNYLNIPLMFKYNENKLFFEAGPQIGFLTSAKLKTSVEGFGSGNQDVKELFKTIDLGLGFGIGYNFSEQVGANLRYNFGLTNIAETEDGDNTKIKNSVFALSLAYKFK</sequence>
<organism evidence="3 4">
    <name type="scientific">Flavobacterium solisilvae</name>
    <dbReference type="NCBI Taxonomy" id="1852019"/>
    <lineage>
        <taxon>Bacteria</taxon>
        <taxon>Pseudomonadati</taxon>
        <taxon>Bacteroidota</taxon>
        <taxon>Flavobacteriia</taxon>
        <taxon>Flavobacteriales</taxon>
        <taxon>Flavobacteriaceae</taxon>
        <taxon>Flavobacterium</taxon>
    </lineage>
</organism>
<reference evidence="3 4" key="1">
    <citation type="submission" date="2020-02" db="EMBL/GenBank/DDBJ databases">
        <title>Flavobacterium sp. genome.</title>
        <authorList>
            <person name="Jung H.S."/>
            <person name="Baek J.H."/>
            <person name="Jeon C.O."/>
        </authorList>
    </citation>
    <scope>NUCLEOTIDE SEQUENCE [LARGE SCALE GENOMIC DNA]</scope>
    <source>
        <strain evidence="3 4">SE-s27</strain>
    </source>
</reference>
<protein>
    <submittedName>
        <fullName evidence="3">PorT family protein</fullName>
    </submittedName>
</protein>
<evidence type="ECO:0000313" key="3">
    <source>
        <dbReference type="EMBL" id="NMH24512.1"/>
    </source>
</evidence>
<accession>A0ABX1QQG7</accession>
<feature type="chain" id="PRO_5046089758" evidence="1">
    <location>
        <begin position="20"/>
        <end position="214"/>
    </location>
</feature>